<evidence type="ECO:0000259" key="7">
    <source>
        <dbReference type="Pfam" id="PF08646"/>
    </source>
</evidence>
<keyword evidence="3" id="KW-0863">Zinc-finger</keyword>
<dbReference type="CDD" id="cd04476">
    <property type="entry name" value="RPA1_DBD_C"/>
    <property type="match status" value="1"/>
</dbReference>
<dbReference type="InterPro" id="IPR012340">
    <property type="entry name" value="NA-bd_OB-fold"/>
</dbReference>
<evidence type="ECO:0000256" key="3">
    <source>
        <dbReference type="ARBA" id="ARBA00022771"/>
    </source>
</evidence>
<dbReference type="SUPFAM" id="SSF50249">
    <property type="entry name" value="Nucleic acid-binding proteins"/>
    <property type="match status" value="1"/>
</dbReference>
<gene>
    <name evidence="9" type="primary">LOC130462496</name>
</gene>
<dbReference type="PANTHER" id="PTHR47165">
    <property type="entry name" value="OS03G0429900 PROTEIN"/>
    <property type="match status" value="1"/>
</dbReference>
<keyword evidence="2" id="KW-0479">Metal-binding</keyword>
<evidence type="ECO:0000313" key="8">
    <source>
        <dbReference type="Proteomes" id="UP000813463"/>
    </source>
</evidence>
<comment type="similarity">
    <text evidence="1">Belongs to the replication factor A protein 1 family.</text>
</comment>
<proteinExistence type="inferred from homology"/>
<keyword evidence="4" id="KW-0862">Zinc</keyword>
<dbReference type="InterPro" id="IPR013955">
    <property type="entry name" value="Rep_factor-A_C"/>
</dbReference>
<organism evidence="8 9">
    <name type="scientific">Spinacia oleracea</name>
    <name type="common">Spinach</name>
    <dbReference type="NCBI Taxonomy" id="3562"/>
    <lineage>
        <taxon>Eukaryota</taxon>
        <taxon>Viridiplantae</taxon>
        <taxon>Streptophyta</taxon>
        <taxon>Embryophyta</taxon>
        <taxon>Tracheophyta</taxon>
        <taxon>Spermatophyta</taxon>
        <taxon>Magnoliopsida</taxon>
        <taxon>eudicotyledons</taxon>
        <taxon>Gunneridae</taxon>
        <taxon>Pentapetalae</taxon>
        <taxon>Caryophyllales</taxon>
        <taxon>Chenopodiaceae</taxon>
        <taxon>Chenopodioideae</taxon>
        <taxon>Anserineae</taxon>
        <taxon>Spinacia</taxon>
    </lineage>
</organism>
<evidence type="ECO:0000256" key="1">
    <source>
        <dbReference type="ARBA" id="ARBA00005690"/>
    </source>
</evidence>
<dbReference type="Pfam" id="PF08646">
    <property type="entry name" value="Rep_fac-A_C"/>
    <property type="match status" value="1"/>
</dbReference>
<dbReference type="Gene3D" id="2.40.50.140">
    <property type="entry name" value="Nucleic acid-binding proteins"/>
    <property type="match status" value="1"/>
</dbReference>
<reference evidence="8" key="1">
    <citation type="journal article" date="2021" name="Nat. Commun.">
        <title>Genomic analyses provide insights into spinach domestication and the genetic basis of agronomic traits.</title>
        <authorList>
            <person name="Cai X."/>
            <person name="Sun X."/>
            <person name="Xu C."/>
            <person name="Sun H."/>
            <person name="Wang X."/>
            <person name="Ge C."/>
            <person name="Zhang Z."/>
            <person name="Wang Q."/>
            <person name="Fei Z."/>
            <person name="Jiao C."/>
            <person name="Wang Q."/>
        </authorList>
    </citation>
    <scope>NUCLEOTIDE SEQUENCE [LARGE SCALE GENOMIC DNA]</scope>
    <source>
        <strain evidence="8">cv. Varoflay</strain>
    </source>
</reference>
<accession>A0ABM3QTW2</accession>
<feature type="domain" description="Replication factor A C-terminal" evidence="7">
    <location>
        <begin position="21"/>
        <end position="135"/>
    </location>
</feature>
<feature type="region of interest" description="Disordered" evidence="6">
    <location>
        <begin position="232"/>
        <end position="254"/>
    </location>
</feature>
<evidence type="ECO:0000256" key="6">
    <source>
        <dbReference type="SAM" id="MobiDB-lite"/>
    </source>
</evidence>
<dbReference type="GeneID" id="130462496"/>
<keyword evidence="5" id="KW-0238">DNA-binding</keyword>
<sequence length="254" mass="28871">MFKNIKKIQDILEMDPQTKEMFTCSATIMSIHLDKKWHYNSCDTCKKKVDETFYCTNCEVVVKCPKTRYLLTVDIDDGTACIPMALFDKEAEIVVGSPIHKLLELQKKDNGKDNVFDRLQHCVGKQFTFKVKLSTRSETTELICQKTFQIDYQLEKSYKHQGPEVEQNPAKRLLMDKASDTTTEAETNLSDKPTTTEAEANLSDKPTGSNTEVDMHLLDNAIGNDTGVVRTAKKRDRNAMEKDTETTTITNPQN</sequence>
<evidence type="ECO:0000256" key="2">
    <source>
        <dbReference type="ARBA" id="ARBA00022723"/>
    </source>
</evidence>
<dbReference type="PANTHER" id="PTHR47165:SF4">
    <property type="entry name" value="OS03G0429900 PROTEIN"/>
    <property type="match status" value="1"/>
</dbReference>
<dbReference type="InterPro" id="IPR047192">
    <property type="entry name" value="Euk_RPA1_DBD_C"/>
</dbReference>
<dbReference type="Proteomes" id="UP000813463">
    <property type="component" value="Chromosome 6"/>
</dbReference>
<protein>
    <recommendedName>
        <fullName evidence="7">Replication factor A C-terminal domain-containing protein</fullName>
    </recommendedName>
</protein>
<keyword evidence="8" id="KW-1185">Reference proteome</keyword>
<evidence type="ECO:0000256" key="5">
    <source>
        <dbReference type="ARBA" id="ARBA00023125"/>
    </source>
</evidence>
<name>A0ABM3QTW2_SPIOL</name>
<dbReference type="RefSeq" id="XP_056686806.1">
    <property type="nucleotide sequence ID" value="XM_056830828.1"/>
</dbReference>
<evidence type="ECO:0000256" key="4">
    <source>
        <dbReference type="ARBA" id="ARBA00022833"/>
    </source>
</evidence>
<feature type="region of interest" description="Disordered" evidence="6">
    <location>
        <begin position="180"/>
        <end position="212"/>
    </location>
</feature>
<reference evidence="9" key="2">
    <citation type="submission" date="2025-08" db="UniProtKB">
        <authorList>
            <consortium name="RefSeq"/>
        </authorList>
    </citation>
    <scope>IDENTIFICATION</scope>
    <source>
        <tissue evidence="9">Leaf</tissue>
    </source>
</reference>
<evidence type="ECO:0000313" key="9">
    <source>
        <dbReference type="RefSeq" id="XP_056686806.1"/>
    </source>
</evidence>